<dbReference type="InterPro" id="IPR028098">
    <property type="entry name" value="Glyco_trans_4-like_N"/>
</dbReference>
<evidence type="ECO:0000313" key="2">
    <source>
        <dbReference type="EMBL" id="OEJ76576.1"/>
    </source>
</evidence>
<dbReference type="SUPFAM" id="SSF53756">
    <property type="entry name" value="UDP-Glycosyltransferase/glycogen phosphorylase"/>
    <property type="match status" value="1"/>
</dbReference>
<dbReference type="STRING" id="1781255.BH720_03185"/>
<protein>
    <recommendedName>
        <fullName evidence="1">Glycosyltransferase subfamily 4-like N-terminal domain-containing protein</fullName>
    </recommendedName>
</protein>
<dbReference type="RefSeq" id="WP_069965715.1">
    <property type="nucleotide sequence ID" value="NZ_CM124774.1"/>
</dbReference>
<name>A0A1E5QPJ7_9CYAN</name>
<dbReference type="Pfam" id="PF13439">
    <property type="entry name" value="Glyco_transf_4"/>
    <property type="match status" value="1"/>
</dbReference>
<reference evidence="2" key="1">
    <citation type="submission" date="2016-09" db="EMBL/GenBank/DDBJ databases">
        <title>Draft genome of thermotolerant cyanobacterium Desertifilum sp. strain IPPAS B-1220.</title>
        <authorList>
            <person name="Sinetova M.A."/>
            <person name="Bolakhan K."/>
            <person name="Zayadan B.K."/>
            <person name="Mironov K.S."/>
            <person name="Ustinova V."/>
            <person name="Kupriyanova E.V."/>
            <person name="Sidorov R.A."/>
            <person name="Skrypnik A.N."/>
            <person name="Gogoleva N.E."/>
            <person name="Gogolev Y.V."/>
            <person name="Los D.A."/>
        </authorList>
    </citation>
    <scope>NUCLEOTIDE SEQUENCE [LARGE SCALE GENOMIC DNA]</scope>
    <source>
        <strain evidence="2">IPPAS B-1220</strain>
    </source>
</reference>
<comment type="caution">
    <text evidence="2">The sequence shown here is derived from an EMBL/GenBank/DDBJ whole genome shotgun (WGS) entry which is preliminary data.</text>
</comment>
<sequence>MTTSHKPRICIAFPGLHYVHYSPYILGTLPLLPYLSQDFEVSLAFRKNLEEPLAGYSFLTFLDSQNLSEREQNNKNIYFSPPDYLRLFKYQRLLKKFTSEHAKEFDLVIEKEWPFLGILAQAFSEYDIPTIVVAEAVFNFPEKTTPFWKLNNPTQLLNQTLAIGYHKARPILRKRWTKNATRIVGETEQLKNYLQSQGDLPPNQPVDVIPNGIDPQVFYPQDRTVCREQLGIPQDAFVLTYVGSLNRFIQEPAYLIEALGRERNPRTVLYMVGDGVSRQELEEIAKTWNSPVVFTGRVSQAEAARYINAANLCVAPYNKGLFPDNQFTSASLKVCEYLACGRLAITIPCDRMNHLLDGGQYGFFVENSSESYHRFIQDLPSFEELGDRESRLLSDLQNSLLKEKQIVLTWEDIAQLYKQSFEKALA</sequence>
<feature type="domain" description="Glycosyltransferase subfamily 4-like N-terminal" evidence="1">
    <location>
        <begin position="75"/>
        <end position="216"/>
    </location>
</feature>
<dbReference type="Gene3D" id="3.40.50.2000">
    <property type="entry name" value="Glycogen Phosphorylase B"/>
    <property type="match status" value="2"/>
</dbReference>
<accession>A0A1E5QPJ7</accession>
<dbReference type="Pfam" id="PF13692">
    <property type="entry name" value="Glyco_trans_1_4"/>
    <property type="match status" value="1"/>
</dbReference>
<dbReference type="EMBL" id="MJGC01000035">
    <property type="protein sequence ID" value="OEJ76576.1"/>
    <property type="molecule type" value="Genomic_DNA"/>
</dbReference>
<evidence type="ECO:0000259" key="1">
    <source>
        <dbReference type="Pfam" id="PF13439"/>
    </source>
</evidence>
<dbReference type="PANTHER" id="PTHR12526:SF622">
    <property type="entry name" value="GLYCOSYLTRANSFERASE (GROUP I)"/>
    <property type="match status" value="1"/>
</dbReference>
<dbReference type="AlphaFoldDB" id="A0A1E5QPJ7"/>
<organism evidence="2">
    <name type="scientific">Desertifilum tharense IPPAS B-1220</name>
    <dbReference type="NCBI Taxonomy" id="1781255"/>
    <lineage>
        <taxon>Bacteria</taxon>
        <taxon>Bacillati</taxon>
        <taxon>Cyanobacteriota</taxon>
        <taxon>Cyanophyceae</taxon>
        <taxon>Desertifilales</taxon>
        <taxon>Desertifilaceae</taxon>
        <taxon>Desertifilum</taxon>
    </lineage>
</organism>
<proteinExistence type="predicted"/>
<dbReference type="OrthoDB" id="9768685at2"/>
<dbReference type="PANTHER" id="PTHR12526">
    <property type="entry name" value="GLYCOSYLTRANSFERASE"/>
    <property type="match status" value="1"/>
</dbReference>
<gene>
    <name evidence="2" type="ORF">BH720_03185</name>
</gene>